<comment type="function">
    <text evidence="1">Substrate recognition and binding subunit of the essential mitochondrial processing protease (MPP), which cleaves the mitochondrial sequence off newly imported precursors proteins.</text>
</comment>
<evidence type="ECO:0000256" key="1">
    <source>
        <dbReference type="ARBA" id="ARBA00002123"/>
    </source>
</evidence>
<dbReference type="PANTHER" id="PTHR11851">
    <property type="entry name" value="METALLOPROTEASE"/>
    <property type="match status" value="1"/>
</dbReference>
<dbReference type="RefSeq" id="XP_014156262.1">
    <property type="nucleotide sequence ID" value="XM_014300787.1"/>
</dbReference>
<dbReference type="Pfam" id="PF00675">
    <property type="entry name" value="Peptidase_M16"/>
    <property type="match status" value="1"/>
</dbReference>
<dbReference type="InterPro" id="IPR011249">
    <property type="entry name" value="Metalloenz_LuxS/M16"/>
</dbReference>
<sequence>MSSALRSRILQPLAVQCHALASAIARPHTHHSRHTISSSPALLSPFKRTLSTLFTSDRTVESVSGEPEKVSLSKPLRGFENPKYAVVDLSRPPTTQITQLDNGLAVASEDSPGAFAVVGVSMEAGTRFEEKDATGIFHFLDRMAYKSTVNHSQRELVAELEKLGGSAFCQGSRDCMVYYMCVFNKDVDRAMELLAESVLNPALAQSEIEEQRQLVLFEKEDMLQRPEIAVTELMYEAAYSQSSMGQPLICPDDTINAMTPELLHKYHKQYYIAPRMVVAAAGVPHEKLLSLTKQHFANVPSAPATPLPEFAPQTYVGGALQKHSADLKHANVILAYEGLPWDHDDIYALCTLQMLMGGGASFSAGGPGKGMHSRLMTRVLNRYYWIESCMAQLTSHKDTGLFYMHGTCDDENVHNLMRVMEEEFEGMASAVTDTELSRAQNQLKSHLLMNLESRVVQFDDISKQILTTGKRIQPLELCRHIDLVTKEDLGRVARRMLAGKPTSAIYGNLDKMSPSVVAQTF</sequence>
<protein>
    <recommendedName>
        <fullName evidence="7">Mitochondrial-processing peptidase subunit alpha</fullName>
    </recommendedName>
</protein>
<dbReference type="PANTHER" id="PTHR11851:SF49">
    <property type="entry name" value="MITOCHONDRIAL-PROCESSING PEPTIDASE SUBUNIT ALPHA"/>
    <property type="match status" value="1"/>
</dbReference>
<evidence type="ECO:0008006" key="7">
    <source>
        <dbReference type="Google" id="ProtNLM"/>
    </source>
</evidence>
<dbReference type="AlphaFoldDB" id="A0A0L0FZW0"/>
<proteinExistence type="inferred from homology"/>
<comment type="similarity">
    <text evidence="2">Belongs to the peptidase M16 family.</text>
</comment>
<dbReference type="GO" id="GO:0006627">
    <property type="term" value="P:protein processing involved in protein targeting to mitochondrion"/>
    <property type="evidence" value="ECO:0007669"/>
    <property type="project" value="TreeGrafter"/>
</dbReference>
<name>A0A0L0FZW0_9EUKA</name>
<dbReference type="Gene3D" id="3.30.830.10">
    <property type="entry name" value="Metalloenzyme, LuxS/M16 peptidase-like"/>
    <property type="match status" value="2"/>
</dbReference>
<dbReference type="InterPro" id="IPR050361">
    <property type="entry name" value="MPP/UQCRC_Complex"/>
</dbReference>
<dbReference type="GO" id="GO:0046872">
    <property type="term" value="F:metal ion binding"/>
    <property type="evidence" value="ECO:0007669"/>
    <property type="project" value="InterPro"/>
</dbReference>
<accession>A0A0L0FZW0</accession>
<dbReference type="GO" id="GO:0005739">
    <property type="term" value="C:mitochondrion"/>
    <property type="evidence" value="ECO:0007669"/>
    <property type="project" value="TreeGrafter"/>
</dbReference>
<dbReference type="Pfam" id="PF05193">
    <property type="entry name" value="Peptidase_M16_C"/>
    <property type="match status" value="1"/>
</dbReference>
<dbReference type="OrthoDB" id="277191at2759"/>
<reference evidence="5 6" key="1">
    <citation type="submission" date="2011-02" db="EMBL/GenBank/DDBJ databases">
        <title>The Genome Sequence of Sphaeroforma arctica JP610.</title>
        <authorList>
            <consortium name="The Broad Institute Genome Sequencing Platform"/>
            <person name="Russ C."/>
            <person name="Cuomo C."/>
            <person name="Young S.K."/>
            <person name="Zeng Q."/>
            <person name="Gargeya S."/>
            <person name="Alvarado L."/>
            <person name="Berlin A."/>
            <person name="Chapman S.B."/>
            <person name="Chen Z."/>
            <person name="Freedman E."/>
            <person name="Gellesch M."/>
            <person name="Goldberg J."/>
            <person name="Griggs A."/>
            <person name="Gujja S."/>
            <person name="Heilman E."/>
            <person name="Heiman D."/>
            <person name="Howarth C."/>
            <person name="Mehta T."/>
            <person name="Neiman D."/>
            <person name="Pearson M."/>
            <person name="Roberts A."/>
            <person name="Saif S."/>
            <person name="Shea T."/>
            <person name="Shenoy N."/>
            <person name="Sisk P."/>
            <person name="Stolte C."/>
            <person name="Sykes S."/>
            <person name="White J."/>
            <person name="Yandava C."/>
            <person name="Burger G."/>
            <person name="Gray M.W."/>
            <person name="Holland P.W.H."/>
            <person name="King N."/>
            <person name="Lang F.B.F."/>
            <person name="Roger A.J."/>
            <person name="Ruiz-Trillo I."/>
            <person name="Haas B."/>
            <person name="Nusbaum C."/>
            <person name="Birren B."/>
        </authorList>
    </citation>
    <scope>NUCLEOTIDE SEQUENCE [LARGE SCALE GENOMIC DNA]</scope>
    <source>
        <strain evidence="5 6">JP610</strain>
    </source>
</reference>
<keyword evidence="6" id="KW-1185">Reference proteome</keyword>
<dbReference type="Proteomes" id="UP000054560">
    <property type="component" value="Unassembled WGS sequence"/>
</dbReference>
<evidence type="ECO:0000313" key="6">
    <source>
        <dbReference type="Proteomes" id="UP000054560"/>
    </source>
</evidence>
<dbReference type="EMBL" id="KQ241934">
    <property type="protein sequence ID" value="KNC82360.1"/>
    <property type="molecule type" value="Genomic_DNA"/>
</dbReference>
<evidence type="ECO:0000313" key="5">
    <source>
        <dbReference type="EMBL" id="KNC82360.1"/>
    </source>
</evidence>
<gene>
    <name evidence="5" type="ORF">SARC_05353</name>
</gene>
<dbReference type="GeneID" id="25905857"/>
<dbReference type="eggNOG" id="KOG2067">
    <property type="taxonomic scope" value="Eukaryota"/>
</dbReference>
<evidence type="ECO:0000259" key="4">
    <source>
        <dbReference type="Pfam" id="PF05193"/>
    </source>
</evidence>
<evidence type="ECO:0000256" key="2">
    <source>
        <dbReference type="ARBA" id="ARBA00007261"/>
    </source>
</evidence>
<dbReference type="SUPFAM" id="SSF63411">
    <property type="entry name" value="LuxS/MPP-like metallohydrolase"/>
    <property type="match status" value="2"/>
</dbReference>
<feature type="domain" description="Peptidase M16 C-terminal" evidence="4">
    <location>
        <begin position="258"/>
        <end position="443"/>
    </location>
</feature>
<dbReference type="InterPro" id="IPR007863">
    <property type="entry name" value="Peptidase_M16_C"/>
</dbReference>
<dbReference type="InterPro" id="IPR011765">
    <property type="entry name" value="Pept_M16_N"/>
</dbReference>
<organism evidence="5 6">
    <name type="scientific">Sphaeroforma arctica JP610</name>
    <dbReference type="NCBI Taxonomy" id="667725"/>
    <lineage>
        <taxon>Eukaryota</taxon>
        <taxon>Ichthyosporea</taxon>
        <taxon>Ichthyophonida</taxon>
        <taxon>Sphaeroforma</taxon>
    </lineage>
</organism>
<dbReference type="STRING" id="667725.A0A0L0FZW0"/>
<feature type="domain" description="Peptidase M16 N-terminal" evidence="3">
    <location>
        <begin position="106"/>
        <end position="252"/>
    </location>
</feature>
<evidence type="ECO:0000259" key="3">
    <source>
        <dbReference type="Pfam" id="PF00675"/>
    </source>
</evidence>